<name>A0ABU1UYZ9_9GAMM</name>
<organism evidence="2 3">
    <name type="scientific">Cellvibrio fibrivorans</name>
    <dbReference type="NCBI Taxonomy" id="126350"/>
    <lineage>
        <taxon>Bacteria</taxon>
        <taxon>Pseudomonadati</taxon>
        <taxon>Pseudomonadota</taxon>
        <taxon>Gammaproteobacteria</taxon>
        <taxon>Cellvibrionales</taxon>
        <taxon>Cellvibrionaceae</taxon>
        <taxon>Cellvibrio</taxon>
    </lineage>
</organism>
<dbReference type="PANTHER" id="PTHR36444:SF2">
    <property type="entry name" value="TRANSCRIPTIONAL REGULATOR PROTEIN YOBU-RELATED"/>
    <property type="match status" value="1"/>
</dbReference>
<evidence type="ECO:0000259" key="1">
    <source>
        <dbReference type="SMART" id="SM00871"/>
    </source>
</evidence>
<sequence length="171" mass="19490">MNDSNSILLDPNAVLSPRFETAGPLLIAGLREQLDEHAAQKIPQLWQRLVACWDAIPQRVGVTDYGLCIHLQGHEYYYMAGCAVWDFTGLPDTFSPFIIPSQTYAVFTHEGHINHIRDTIGFAFDQWLPNSNYRHATAPENALHFFERYGEKFDPQIGKGDVEIWLPVTHH</sequence>
<accession>A0ABU1UYZ9</accession>
<evidence type="ECO:0000313" key="3">
    <source>
        <dbReference type="Proteomes" id="UP001253595"/>
    </source>
</evidence>
<evidence type="ECO:0000313" key="2">
    <source>
        <dbReference type="EMBL" id="MDR7090385.1"/>
    </source>
</evidence>
<dbReference type="InterPro" id="IPR011256">
    <property type="entry name" value="Reg_factor_effector_dom_sf"/>
</dbReference>
<feature type="domain" description="AraC effector-binding" evidence="1">
    <location>
        <begin position="15"/>
        <end position="169"/>
    </location>
</feature>
<dbReference type="Gene3D" id="3.20.80.10">
    <property type="entry name" value="Regulatory factor, effector binding domain"/>
    <property type="match status" value="1"/>
</dbReference>
<dbReference type="InterPro" id="IPR029442">
    <property type="entry name" value="GyrI-like"/>
</dbReference>
<dbReference type="InterPro" id="IPR010499">
    <property type="entry name" value="AraC_E-bd"/>
</dbReference>
<comment type="caution">
    <text evidence="2">The sequence shown here is derived from an EMBL/GenBank/DDBJ whole genome shotgun (WGS) entry which is preliminary data.</text>
</comment>
<reference evidence="2 3" key="1">
    <citation type="submission" date="2023-07" db="EMBL/GenBank/DDBJ databases">
        <title>Sorghum-associated microbial communities from plants grown in Nebraska, USA.</title>
        <authorList>
            <person name="Schachtman D."/>
        </authorList>
    </citation>
    <scope>NUCLEOTIDE SEQUENCE [LARGE SCALE GENOMIC DNA]</scope>
    <source>
        <strain evidence="2 3">BE190</strain>
    </source>
</reference>
<gene>
    <name evidence="2" type="ORF">J2X05_002409</name>
</gene>
<dbReference type="SMART" id="SM00871">
    <property type="entry name" value="AraC_E_bind"/>
    <property type="match status" value="1"/>
</dbReference>
<dbReference type="SUPFAM" id="SSF55136">
    <property type="entry name" value="Probable bacterial effector-binding domain"/>
    <property type="match status" value="1"/>
</dbReference>
<dbReference type="RefSeq" id="WP_310072666.1">
    <property type="nucleotide sequence ID" value="NZ_JAVDVX010000004.1"/>
</dbReference>
<dbReference type="Proteomes" id="UP001253595">
    <property type="component" value="Unassembled WGS sequence"/>
</dbReference>
<proteinExistence type="predicted"/>
<protein>
    <submittedName>
        <fullName evidence="2">AraC family transcriptional regulator</fullName>
    </submittedName>
</protein>
<keyword evidence="3" id="KW-1185">Reference proteome</keyword>
<dbReference type="EMBL" id="JAVDVX010000004">
    <property type="protein sequence ID" value="MDR7090385.1"/>
    <property type="molecule type" value="Genomic_DNA"/>
</dbReference>
<dbReference type="Pfam" id="PF06445">
    <property type="entry name" value="GyrI-like"/>
    <property type="match status" value="1"/>
</dbReference>
<dbReference type="InterPro" id="IPR053182">
    <property type="entry name" value="YobU-like_regulator"/>
</dbReference>
<dbReference type="PANTHER" id="PTHR36444">
    <property type="entry name" value="TRANSCRIPTIONAL REGULATOR PROTEIN YOBU-RELATED"/>
    <property type="match status" value="1"/>
</dbReference>